<proteinExistence type="predicted"/>
<dbReference type="Gene3D" id="3.40.50.1240">
    <property type="entry name" value="Phosphoglycerate mutase-like"/>
    <property type="match status" value="1"/>
</dbReference>
<dbReference type="EMBL" id="CP092365">
    <property type="protein sequence ID" value="ULN52320.1"/>
    <property type="molecule type" value="Genomic_DNA"/>
</dbReference>
<reference evidence="1" key="1">
    <citation type="submission" date="2022-08" db="EMBL/GenBank/DDBJ databases">
        <title>Complete genome sequence of 14 non-tuberculosis mycobacteria type-strains.</title>
        <authorList>
            <person name="Igarashi Y."/>
            <person name="Osugi A."/>
            <person name="Mitarai S."/>
        </authorList>
    </citation>
    <scope>NUCLEOTIDE SEQUENCE</scope>
    <source>
        <strain evidence="1">DSM 45575</strain>
    </source>
</reference>
<dbReference type="InterPro" id="IPR013078">
    <property type="entry name" value="His_Pase_superF_clade-1"/>
</dbReference>
<organism evidence="1 2">
    <name type="scientific">Mycolicibacillus parakoreensis</name>
    <dbReference type="NCBI Taxonomy" id="1069221"/>
    <lineage>
        <taxon>Bacteria</taxon>
        <taxon>Bacillati</taxon>
        <taxon>Actinomycetota</taxon>
        <taxon>Actinomycetes</taxon>
        <taxon>Mycobacteriales</taxon>
        <taxon>Mycobacteriaceae</taxon>
        <taxon>Mycolicibacillus</taxon>
    </lineage>
</organism>
<accession>A0ABY3U150</accession>
<name>A0ABY3U150_9MYCO</name>
<evidence type="ECO:0000313" key="2">
    <source>
        <dbReference type="Proteomes" id="UP001055200"/>
    </source>
</evidence>
<dbReference type="Proteomes" id="UP001055200">
    <property type="component" value="Chromosome"/>
</dbReference>
<dbReference type="CDD" id="cd07067">
    <property type="entry name" value="HP_PGM_like"/>
    <property type="match status" value="1"/>
</dbReference>
<dbReference type="SMART" id="SM00855">
    <property type="entry name" value="PGAM"/>
    <property type="match status" value="1"/>
</dbReference>
<keyword evidence="2" id="KW-1185">Reference proteome</keyword>
<sequence length="203" mass="22757">MTEQTRVHLIRHGEVHNPEGILYGRLPGFRLSQRGRAQAQAVAEALAHRDIVAVIASPLQRAQETAAPIAAAHRLAVDTDADLIESENFFEGRRVSPGDGAWRDPRVWWQLRNPFTPSWGEPYRQIAARMVAAVERARARAAGHEAVCVSHQLPVWTARQFLSGQRLWHDPRRRQCAVASVTSLIFEDERVVDVDYSEPADGC</sequence>
<gene>
    <name evidence="1" type="ORF">MIU77_15960</name>
</gene>
<dbReference type="RefSeq" id="WP_240170594.1">
    <property type="nucleotide sequence ID" value="NZ_CP092365.1"/>
</dbReference>
<protein>
    <submittedName>
        <fullName evidence="1">Histidine phosphatase family protein</fullName>
    </submittedName>
</protein>
<dbReference type="Pfam" id="PF00300">
    <property type="entry name" value="His_Phos_1"/>
    <property type="match status" value="1"/>
</dbReference>
<dbReference type="SUPFAM" id="SSF53254">
    <property type="entry name" value="Phosphoglycerate mutase-like"/>
    <property type="match status" value="1"/>
</dbReference>
<dbReference type="InterPro" id="IPR029033">
    <property type="entry name" value="His_PPase_superfam"/>
</dbReference>
<dbReference type="PANTHER" id="PTHR48100:SF51">
    <property type="entry name" value="PHOSPHOGLYCERATE MUTASE"/>
    <property type="match status" value="1"/>
</dbReference>
<dbReference type="InterPro" id="IPR050275">
    <property type="entry name" value="PGM_Phosphatase"/>
</dbReference>
<dbReference type="PANTHER" id="PTHR48100">
    <property type="entry name" value="BROAD-SPECIFICITY PHOSPHATASE YOR283W-RELATED"/>
    <property type="match status" value="1"/>
</dbReference>
<evidence type="ECO:0000313" key="1">
    <source>
        <dbReference type="EMBL" id="ULN52320.1"/>
    </source>
</evidence>